<evidence type="ECO:0000313" key="3">
    <source>
        <dbReference type="Proteomes" id="UP000577707"/>
    </source>
</evidence>
<dbReference type="Proteomes" id="UP000577707">
    <property type="component" value="Unassembled WGS sequence"/>
</dbReference>
<reference evidence="2 3" key="1">
    <citation type="submission" date="2020-08" db="EMBL/GenBank/DDBJ databases">
        <title>Genomic Encyclopedia of Type Strains, Phase III (KMG-III): the genomes of soil and plant-associated and newly described type strains.</title>
        <authorList>
            <person name="Whitman W."/>
        </authorList>
    </citation>
    <scope>NUCLEOTIDE SEQUENCE [LARGE SCALE GENOMIC DNA]</scope>
    <source>
        <strain evidence="2 3">CECT 3302</strain>
    </source>
</reference>
<evidence type="ECO:0000313" key="2">
    <source>
        <dbReference type="EMBL" id="MBB3088322.1"/>
    </source>
</evidence>
<evidence type="ECO:0000256" key="1">
    <source>
        <dbReference type="SAM" id="SignalP"/>
    </source>
</evidence>
<dbReference type="RefSeq" id="WP_183543258.1">
    <property type="nucleotide sequence ID" value="NZ_BMQT01000013.1"/>
</dbReference>
<sequence>MSRKISLAAAVLALASAGLTIIGTSAPAAAASTPSVRATTACEGGAGTITVGSYRRATGGTTGITRLDGVKRPNWMGYTQVGLVEPGFLATEGEEEAPPMLKAVNGVVRDSTSSKLTWPRPVNGFYLSRDAAVICIAGVRQTSTFVEGTSMDTTLRVRRDSGVVRVEGMANRFGKHKVIVRLWSPAGYQQKVKFVNPGYDSDIGMLSARFTGFKRTNKFTKAVVIVKHVKTGRTTRLAIGRTL</sequence>
<protein>
    <submittedName>
        <fullName evidence="2">Uncharacterized protein</fullName>
    </submittedName>
</protein>
<accession>A0A7W5A279</accession>
<feature type="chain" id="PRO_5031155176" evidence="1">
    <location>
        <begin position="31"/>
        <end position="243"/>
    </location>
</feature>
<gene>
    <name evidence="2" type="ORF">FHS12_001255</name>
</gene>
<keyword evidence="1" id="KW-0732">Signal</keyword>
<dbReference type="EMBL" id="JACHXG010000002">
    <property type="protein sequence ID" value="MBB3088322.1"/>
    <property type="molecule type" value="Genomic_DNA"/>
</dbReference>
<proteinExistence type="predicted"/>
<feature type="signal peptide" evidence="1">
    <location>
        <begin position="1"/>
        <end position="30"/>
    </location>
</feature>
<keyword evidence="3" id="KW-1185">Reference proteome</keyword>
<comment type="caution">
    <text evidence="2">The sequence shown here is derived from an EMBL/GenBank/DDBJ whole genome shotgun (WGS) entry which is preliminary data.</text>
</comment>
<name>A0A7W5A279_9ACTN</name>
<organism evidence="2 3">
    <name type="scientific">Nocardioides albus</name>
    <dbReference type="NCBI Taxonomy" id="1841"/>
    <lineage>
        <taxon>Bacteria</taxon>
        <taxon>Bacillati</taxon>
        <taxon>Actinomycetota</taxon>
        <taxon>Actinomycetes</taxon>
        <taxon>Propionibacteriales</taxon>
        <taxon>Nocardioidaceae</taxon>
        <taxon>Nocardioides</taxon>
    </lineage>
</organism>
<dbReference type="AlphaFoldDB" id="A0A7W5A279"/>